<feature type="transmembrane region" description="Helical" evidence="1">
    <location>
        <begin position="7"/>
        <end position="28"/>
    </location>
</feature>
<dbReference type="EMBL" id="FPHN01000047">
    <property type="protein sequence ID" value="SFV55284.1"/>
    <property type="molecule type" value="Genomic_DNA"/>
</dbReference>
<evidence type="ECO:0000313" key="2">
    <source>
        <dbReference type="EMBL" id="SFV55284.1"/>
    </source>
</evidence>
<gene>
    <name evidence="2" type="ORF">MNB_SV-14-854</name>
</gene>
<evidence type="ECO:0000256" key="1">
    <source>
        <dbReference type="SAM" id="Phobius"/>
    </source>
</evidence>
<name>A0A1W1BP28_9ZZZZ</name>
<keyword evidence="1" id="KW-0812">Transmembrane</keyword>
<dbReference type="AlphaFoldDB" id="A0A1W1BP28"/>
<proteinExistence type="predicted"/>
<accession>A0A1W1BP28</accession>
<reference evidence="2" key="1">
    <citation type="submission" date="2016-10" db="EMBL/GenBank/DDBJ databases">
        <authorList>
            <person name="de Groot N.N."/>
        </authorList>
    </citation>
    <scope>NUCLEOTIDE SEQUENCE</scope>
</reference>
<keyword evidence="1" id="KW-0472">Membrane</keyword>
<protein>
    <recommendedName>
        <fullName evidence="3">YtkA-like domain-containing protein</fullName>
    </recommendedName>
</protein>
<keyword evidence="1" id="KW-1133">Transmembrane helix</keyword>
<organism evidence="2">
    <name type="scientific">hydrothermal vent metagenome</name>
    <dbReference type="NCBI Taxonomy" id="652676"/>
    <lineage>
        <taxon>unclassified sequences</taxon>
        <taxon>metagenomes</taxon>
        <taxon>ecological metagenomes</taxon>
    </lineage>
</organism>
<sequence>MKIQKHHFWLLFFFVIFSYTFSMIVWTIKSAVDTPVYEDRSFMEKYQNVDNNYNKMFISNVKFNARYDTKVMINNRTVGMDFSDMKYGQRSLKKYSNHQNMLILGDNSLSLQIIDKKTDTPVKDANISFQITRPIKNDNDINLNNFLYSDGKYTTSTIKLNLKGYWNIIGKVVIGDDTGYLYIKTATQKIGEANE</sequence>
<evidence type="ECO:0008006" key="3">
    <source>
        <dbReference type="Google" id="ProtNLM"/>
    </source>
</evidence>